<dbReference type="InterPro" id="IPR024498">
    <property type="entry name" value="DUF2786"/>
</dbReference>
<dbReference type="PANTHER" id="PTHR24148:SF64">
    <property type="entry name" value="HETEROKARYON INCOMPATIBILITY DOMAIN-CONTAINING PROTEIN"/>
    <property type="match status" value="1"/>
</dbReference>
<dbReference type="InterPro" id="IPR055592">
    <property type="entry name" value="DUF7168"/>
</dbReference>
<feature type="compositionally biased region" description="Acidic residues" evidence="1">
    <location>
        <begin position="492"/>
        <end position="503"/>
    </location>
</feature>
<feature type="region of interest" description="Disordered" evidence="1">
    <location>
        <begin position="445"/>
        <end position="512"/>
    </location>
</feature>
<feature type="non-terminal residue" evidence="5">
    <location>
        <position position="1"/>
    </location>
</feature>
<feature type="compositionally biased region" description="Polar residues" evidence="1">
    <location>
        <begin position="445"/>
        <end position="482"/>
    </location>
</feature>
<evidence type="ECO:0000256" key="1">
    <source>
        <dbReference type="SAM" id="MobiDB-lite"/>
    </source>
</evidence>
<dbReference type="EMBL" id="NCSJ02000370">
    <property type="protein sequence ID" value="RFU25051.1"/>
    <property type="molecule type" value="Genomic_DNA"/>
</dbReference>
<dbReference type="Pfam" id="PF23771">
    <property type="entry name" value="DUF7168"/>
    <property type="match status" value="1"/>
</dbReference>
<evidence type="ECO:0000259" key="4">
    <source>
        <dbReference type="Pfam" id="PF23771"/>
    </source>
</evidence>
<dbReference type="Proteomes" id="UP000258309">
    <property type="component" value="Unassembled WGS sequence"/>
</dbReference>
<gene>
    <name evidence="5" type="ORF">B7463_g11281</name>
</gene>
<dbReference type="OrthoDB" id="3067443at2759"/>
<feature type="domain" description="DUF2786" evidence="3">
    <location>
        <begin position="258"/>
        <end position="289"/>
    </location>
</feature>
<protein>
    <recommendedName>
        <fullName evidence="7">Heterokaryon incompatibility domain-containing protein</fullName>
    </recommendedName>
</protein>
<dbReference type="Pfam" id="PF06985">
    <property type="entry name" value="HET"/>
    <property type="match status" value="1"/>
</dbReference>
<evidence type="ECO:0000259" key="2">
    <source>
        <dbReference type="Pfam" id="PF06985"/>
    </source>
</evidence>
<evidence type="ECO:0000313" key="5">
    <source>
        <dbReference type="EMBL" id="RFU25051.1"/>
    </source>
</evidence>
<accession>A0A3E2GVA2</accession>
<feature type="region of interest" description="Disordered" evidence="1">
    <location>
        <begin position="535"/>
        <end position="569"/>
    </location>
</feature>
<name>A0A3E2GVA2_SCYLI</name>
<proteinExistence type="predicted"/>
<comment type="caution">
    <text evidence="5">The sequence shown here is derived from an EMBL/GenBank/DDBJ whole genome shotgun (WGS) entry which is preliminary data.</text>
</comment>
<evidence type="ECO:0000313" key="6">
    <source>
        <dbReference type="Proteomes" id="UP000258309"/>
    </source>
</evidence>
<feature type="domain" description="Heterokaryon incompatibility" evidence="2">
    <location>
        <begin position="46"/>
        <end position="189"/>
    </location>
</feature>
<dbReference type="PANTHER" id="PTHR24148">
    <property type="entry name" value="ANKYRIN REPEAT DOMAIN-CONTAINING PROTEIN 39 HOMOLOG-RELATED"/>
    <property type="match status" value="1"/>
</dbReference>
<organism evidence="5 6">
    <name type="scientific">Scytalidium lignicola</name>
    <name type="common">Hyphomycete</name>
    <dbReference type="NCBI Taxonomy" id="5539"/>
    <lineage>
        <taxon>Eukaryota</taxon>
        <taxon>Fungi</taxon>
        <taxon>Dikarya</taxon>
        <taxon>Ascomycota</taxon>
        <taxon>Pezizomycotina</taxon>
        <taxon>Leotiomycetes</taxon>
        <taxon>Leotiomycetes incertae sedis</taxon>
        <taxon>Scytalidium</taxon>
    </lineage>
</organism>
<dbReference type="Pfam" id="PF10979">
    <property type="entry name" value="DUF2786"/>
    <property type="match status" value="1"/>
</dbReference>
<evidence type="ECO:0008006" key="7">
    <source>
        <dbReference type="Google" id="ProtNLM"/>
    </source>
</evidence>
<reference evidence="5 6" key="1">
    <citation type="submission" date="2018-05" db="EMBL/GenBank/DDBJ databases">
        <title>Draft genome sequence of Scytalidium lignicola DSM 105466, a ubiquitous saprotrophic fungus.</title>
        <authorList>
            <person name="Buettner E."/>
            <person name="Gebauer A.M."/>
            <person name="Hofrichter M."/>
            <person name="Liers C."/>
            <person name="Kellner H."/>
        </authorList>
    </citation>
    <scope>NUCLEOTIDE SEQUENCE [LARGE SCALE GENOMIC DNA]</scope>
    <source>
        <strain evidence="5 6">DSM 105466</strain>
    </source>
</reference>
<dbReference type="InterPro" id="IPR052895">
    <property type="entry name" value="HetReg/Transcr_Mod"/>
</dbReference>
<evidence type="ECO:0000259" key="3">
    <source>
        <dbReference type="Pfam" id="PF10979"/>
    </source>
</evidence>
<keyword evidence="6" id="KW-1185">Reference proteome</keyword>
<feature type="non-terminal residue" evidence="5">
    <location>
        <position position="632"/>
    </location>
</feature>
<sequence>MAPPNQKQAWVARLTRCECTSFKDLCRPHLCVEMEFVNLSCDKAIAISYTWGEFGRRKISIGHKHTELPELVKMELGSEWDLGDLIDRLSEVGLKTPCWIDQLCIPQREAEIRKALAEVPTIYRTFNVIALMPGHPCKCLNDHLNASIELGSIGLGNALNHRNNFKSTYRCLNSACVSSWFRRVWTRQELLYSRQIQVVWASKTSSACVMKPADGQVAENVKDLTPFADHLYKSLLHDGYSNQAAQYQIFQRGVDLDKCLDRDNHLNTPEAEAKAALHLASRLMGQYNVLQAEVLAHEPPSVQKQYAGQSVVEIRHVDGSKSKPVGHESYVDNISPAMTLFFECNCYSTSRYMCLELTFYNIAENTIAAVMLFEMAYNLVAEWSRSQKGIASRNSYCLGISEELCSIAKKEKAAEEIRAENVNRNNIAAKVKQEEAERQAQLNRLANTPKLSFPEPSTSDEASHDVNSNGDHSCNDSFNTAIDSERIKAEDSEFEDESDDDSREDSIEPDFKVEREYDINSFEDLEKEIKHLIKHEPPSSEASFGPGQTEAFKSGEQSPNLPPTQEPESYWSSRMQLITFRETAEKIAEEYLADRGVKLRSSSTRSSVIRDWDAYSQGVRDSKKNLMCVERG</sequence>
<dbReference type="STRING" id="5539.A0A3E2GVA2"/>
<dbReference type="InterPro" id="IPR010730">
    <property type="entry name" value="HET"/>
</dbReference>
<feature type="domain" description="DUF7168" evidence="4">
    <location>
        <begin position="307"/>
        <end position="437"/>
    </location>
</feature>
<dbReference type="AlphaFoldDB" id="A0A3E2GVA2"/>